<dbReference type="GO" id="GO:0035438">
    <property type="term" value="F:cyclic-di-GMP binding"/>
    <property type="evidence" value="ECO:0007669"/>
    <property type="project" value="InterPro"/>
</dbReference>
<evidence type="ECO:0000313" key="5">
    <source>
        <dbReference type="Proteomes" id="UP000184346"/>
    </source>
</evidence>
<feature type="compositionally biased region" description="Basic and acidic residues" evidence="1">
    <location>
        <begin position="169"/>
        <end position="180"/>
    </location>
</feature>
<dbReference type="Pfam" id="PF07238">
    <property type="entry name" value="PilZ"/>
    <property type="match status" value="1"/>
</dbReference>
<dbReference type="Gene3D" id="2.40.50.100">
    <property type="match status" value="1"/>
</dbReference>
<dbReference type="Gene3D" id="1.10.287.470">
    <property type="entry name" value="Helix hairpin bin"/>
    <property type="match status" value="1"/>
</dbReference>
<protein>
    <submittedName>
        <fullName evidence="4">HlyD family secretion protein</fullName>
    </submittedName>
</protein>
<dbReference type="PANTHER" id="PTHR30386">
    <property type="entry name" value="MEMBRANE FUSION SUBUNIT OF EMRAB-TOLC MULTIDRUG EFFLUX PUMP"/>
    <property type="match status" value="1"/>
</dbReference>
<keyword evidence="2" id="KW-1133">Transmembrane helix</keyword>
<dbReference type="Gene3D" id="2.40.30.170">
    <property type="match status" value="1"/>
</dbReference>
<dbReference type="STRING" id="1121942.SAMN02745148_00044"/>
<dbReference type="SUPFAM" id="SSF141371">
    <property type="entry name" value="PilZ domain-like"/>
    <property type="match status" value="1"/>
</dbReference>
<accession>A0A1M4SAJ9</accession>
<dbReference type="InterPro" id="IPR009875">
    <property type="entry name" value="PilZ_domain"/>
</dbReference>
<keyword evidence="5" id="KW-1185">Reference proteome</keyword>
<organism evidence="4 5">
    <name type="scientific">Modicisalibacter ilicicola DSM 19980</name>
    <dbReference type="NCBI Taxonomy" id="1121942"/>
    <lineage>
        <taxon>Bacteria</taxon>
        <taxon>Pseudomonadati</taxon>
        <taxon>Pseudomonadota</taxon>
        <taxon>Gammaproteobacteria</taxon>
        <taxon>Oceanospirillales</taxon>
        <taxon>Halomonadaceae</taxon>
        <taxon>Modicisalibacter</taxon>
    </lineage>
</organism>
<name>A0A1M4SAJ9_9GAMM</name>
<feature type="region of interest" description="Disordered" evidence="1">
    <location>
        <begin position="300"/>
        <end position="319"/>
    </location>
</feature>
<feature type="compositionally biased region" description="Basic and acidic residues" evidence="1">
    <location>
        <begin position="34"/>
        <end position="57"/>
    </location>
</feature>
<feature type="compositionally biased region" description="Basic and acidic residues" evidence="1">
    <location>
        <begin position="1"/>
        <end position="15"/>
    </location>
</feature>
<evidence type="ECO:0000259" key="3">
    <source>
        <dbReference type="Pfam" id="PF07238"/>
    </source>
</evidence>
<dbReference type="Gene3D" id="2.40.10.220">
    <property type="entry name" value="predicted glycosyltransferase like domains"/>
    <property type="match status" value="1"/>
</dbReference>
<dbReference type="AlphaFoldDB" id="A0A1M4SAJ9"/>
<dbReference type="RefSeq" id="WP_072818464.1">
    <property type="nucleotide sequence ID" value="NZ_FQUJ01000002.1"/>
</dbReference>
<feature type="region of interest" description="Disordered" evidence="1">
    <location>
        <begin position="1"/>
        <end position="58"/>
    </location>
</feature>
<proteinExistence type="predicted"/>
<evidence type="ECO:0000313" key="4">
    <source>
        <dbReference type="EMBL" id="SHE29253.1"/>
    </source>
</evidence>
<evidence type="ECO:0000256" key="1">
    <source>
        <dbReference type="SAM" id="MobiDB-lite"/>
    </source>
</evidence>
<dbReference type="Proteomes" id="UP000184346">
    <property type="component" value="Unassembled WGS sequence"/>
</dbReference>
<feature type="domain" description="PilZ" evidence="3">
    <location>
        <begin position="51"/>
        <end position="153"/>
    </location>
</feature>
<reference evidence="4 5" key="1">
    <citation type="submission" date="2016-11" db="EMBL/GenBank/DDBJ databases">
        <authorList>
            <person name="Jaros S."/>
            <person name="Januszkiewicz K."/>
            <person name="Wedrychowicz H."/>
        </authorList>
    </citation>
    <scope>NUCLEOTIDE SEQUENCE [LARGE SCALE GENOMIC DNA]</scope>
    <source>
        <strain evidence="4 5">DSM 19980</strain>
    </source>
</reference>
<dbReference type="InterPro" id="IPR050739">
    <property type="entry name" value="MFP"/>
</dbReference>
<sequence length="526" mass="58132">MADEHITNDDHKRSEPTIGSSRPSRDTDDAGNQRQEHEERSAREGQLSHERRDERQHVRVHAPFQVRFEDGHTLPGEDLSLGGFSIHTDRPVEPDQVVQVSLLLMAGSAELIVPVTARALRSHAERQGKSHETAFEITKIDQRHRELLRRIIRSHLSGRYAAVEDLIEREDPQTPRKRDQSAAPRPAPQRKKPKGRYALLILAGVTLLAVIAATAYRNFMLIEPSFAAVTAPRIDIRAPGPGILAEHGLKAGDKVDRDQKLTTVINSQLQTDLILAKASHTYNQQLIKNMQEAIEGNSDVLMSDSTTPSGGEPSSYETVSPEIAQARIEQFETARDYESSRIDALEAQMAANTIYSPCDCQVAWALSSAGGVYINESERIMTLLQTGENDIMAEALVHMSDIARIQPHQKAYIALPNASEPIEATVRTVALDVESQPRAGFPKWVRQQQNVASVLLVPEEPLPASAVGIPVDVRFSEAPVIDNAVEWIWQGGRAVVQQTMRLFGADNPEAVDSEEAVEEQISEDSA</sequence>
<keyword evidence="2" id="KW-0812">Transmembrane</keyword>
<dbReference type="OrthoDB" id="6171975at2"/>
<dbReference type="EMBL" id="FQUJ01000002">
    <property type="protein sequence ID" value="SHE29253.1"/>
    <property type="molecule type" value="Genomic_DNA"/>
</dbReference>
<gene>
    <name evidence="4" type="ORF">SAMN02745148_00044</name>
</gene>
<keyword evidence="2" id="KW-0472">Membrane</keyword>
<feature type="region of interest" description="Disordered" evidence="1">
    <location>
        <begin position="166"/>
        <end position="191"/>
    </location>
</feature>
<evidence type="ECO:0000256" key="2">
    <source>
        <dbReference type="SAM" id="Phobius"/>
    </source>
</evidence>
<feature type="transmembrane region" description="Helical" evidence="2">
    <location>
        <begin position="197"/>
        <end position="216"/>
    </location>
</feature>